<dbReference type="SUPFAM" id="SSF50630">
    <property type="entry name" value="Acid proteases"/>
    <property type="match status" value="1"/>
</dbReference>
<dbReference type="InterPro" id="IPR021109">
    <property type="entry name" value="Peptidase_aspartic_dom_sf"/>
</dbReference>
<dbReference type="PROSITE" id="PS51767">
    <property type="entry name" value="PEPTIDASE_A1"/>
    <property type="match status" value="1"/>
</dbReference>
<dbReference type="InterPro" id="IPR033121">
    <property type="entry name" value="PEPTIDASE_A1"/>
</dbReference>
<dbReference type="PANTHER" id="PTHR47967">
    <property type="entry name" value="OS07G0603500 PROTEIN-RELATED"/>
    <property type="match status" value="1"/>
</dbReference>
<reference evidence="4" key="2">
    <citation type="submission" date="2023-06" db="EMBL/GenBank/DDBJ databases">
        <authorList>
            <person name="Swenson N.G."/>
            <person name="Wegrzyn J.L."/>
            <person name="Mcevoy S.L."/>
        </authorList>
    </citation>
    <scope>NUCLEOTIDE SEQUENCE</scope>
    <source>
        <strain evidence="4">NS2018</strain>
        <tissue evidence="4">Leaf</tissue>
    </source>
</reference>
<organism evidence="4 5">
    <name type="scientific">Acer saccharum</name>
    <name type="common">Sugar maple</name>
    <dbReference type="NCBI Taxonomy" id="4024"/>
    <lineage>
        <taxon>Eukaryota</taxon>
        <taxon>Viridiplantae</taxon>
        <taxon>Streptophyta</taxon>
        <taxon>Embryophyta</taxon>
        <taxon>Tracheophyta</taxon>
        <taxon>Spermatophyta</taxon>
        <taxon>Magnoliopsida</taxon>
        <taxon>eudicotyledons</taxon>
        <taxon>Gunneridae</taxon>
        <taxon>Pentapetalae</taxon>
        <taxon>rosids</taxon>
        <taxon>malvids</taxon>
        <taxon>Sapindales</taxon>
        <taxon>Sapindaceae</taxon>
        <taxon>Hippocastanoideae</taxon>
        <taxon>Acereae</taxon>
        <taxon>Acer</taxon>
    </lineage>
</organism>
<keyword evidence="1" id="KW-0645">Protease</keyword>
<dbReference type="InterPro" id="IPR032799">
    <property type="entry name" value="TAXi_C"/>
</dbReference>
<evidence type="ECO:0000256" key="2">
    <source>
        <dbReference type="ARBA" id="ARBA00022801"/>
    </source>
</evidence>
<dbReference type="InterPro" id="IPR051708">
    <property type="entry name" value="Plant_Aspart_Prot_A1"/>
</dbReference>
<dbReference type="GO" id="GO:0006508">
    <property type="term" value="P:proteolysis"/>
    <property type="evidence" value="ECO:0007669"/>
    <property type="project" value="UniProtKB-KW"/>
</dbReference>
<gene>
    <name evidence="4" type="ORF">LWI29_007219</name>
</gene>
<evidence type="ECO:0000256" key="1">
    <source>
        <dbReference type="ARBA" id="ARBA00022670"/>
    </source>
</evidence>
<evidence type="ECO:0000259" key="3">
    <source>
        <dbReference type="PROSITE" id="PS51767"/>
    </source>
</evidence>
<accession>A0AA39V7P1</accession>
<comment type="caution">
    <text evidence="4">The sequence shown here is derived from an EMBL/GenBank/DDBJ whole genome shotgun (WGS) entry which is preliminary data.</text>
</comment>
<name>A0AA39V7P1_ACESA</name>
<dbReference type="AlphaFoldDB" id="A0AA39V7P1"/>
<reference evidence="4" key="1">
    <citation type="journal article" date="2022" name="Plant J.">
        <title>Strategies of tolerance reflected in two North American maple genomes.</title>
        <authorList>
            <person name="McEvoy S.L."/>
            <person name="Sezen U.U."/>
            <person name="Trouern-Trend A."/>
            <person name="McMahon S.M."/>
            <person name="Schaberg P.G."/>
            <person name="Yang J."/>
            <person name="Wegrzyn J.L."/>
            <person name="Swenson N.G."/>
        </authorList>
    </citation>
    <scope>NUCLEOTIDE SEQUENCE</scope>
    <source>
        <strain evidence="4">NS2018</strain>
    </source>
</reference>
<keyword evidence="5" id="KW-1185">Reference proteome</keyword>
<dbReference type="Gene3D" id="2.40.70.10">
    <property type="entry name" value="Acid Proteases"/>
    <property type="match status" value="1"/>
</dbReference>
<dbReference type="EMBL" id="JAUESC010000388">
    <property type="protein sequence ID" value="KAK0570835.1"/>
    <property type="molecule type" value="Genomic_DNA"/>
</dbReference>
<protein>
    <recommendedName>
        <fullName evidence="3">Peptidase A1 domain-containing protein</fullName>
    </recommendedName>
</protein>
<sequence>MDPAHHLAERIQFVSLLNTCYNLERYGNVTLPKVVLQFEEIKVDLEPSAVIWRDSDSQVCLAFAGNDNDPDKLTIIGNHQQRTLNVLYDIQENKVEFGIGGCTN</sequence>
<dbReference type="Pfam" id="PF14541">
    <property type="entry name" value="TAXi_C"/>
    <property type="match status" value="1"/>
</dbReference>
<dbReference type="Proteomes" id="UP001168877">
    <property type="component" value="Unassembled WGS sequence"/>
</dbReference>
<proteinExistence type="predicted"/>
<evidence type="ECO:0000313" key="4">
    <source>
        <dbReference type="EMBL" id="KAK0570835.1"/>
    </source>
</evidence>
<dbReference type="PANTHER" id="PTHR47967:SF60">
    <property type="entry name" value="PROTEIN ASPARTIC PROTEASE IN GUARD CELL 1-LIKE"/>
    <property type="match status" value="1"/>
</dbReference>
<evidence type="ECO:0000313" key="5">
    <source>
        <dbReference type="Proteomes" id="UP001168877"/>
    </source>
</evidence>
<keyword evidence="2" id="KW-0378">Hydrolase</keyword>
<dbReference type="GO" id="GO:0008233">
    <property type="term" value="F:peptidase activity"/>
    <property type="evidence" value="ECO:0007669"/>
    <property type="project" value="UniProtKB-KW"/>
</dbReference>
<feature type="domain" description="Peptidase A1" evidence="3">
    <location>
        <begin position="1"/>
        <end position="98"/>
    </location>
</feature>